<name>A0A4Z2EV94_9TELE</name>
<dbReference type="EMBL" id="SRLO01002497">
    <property type="protein sequence ID" value="TNN32785.1"/>
    <property type="molecule type" value="Genomic_DNA"/>
</dbReference>
<evidence type="ECO:0000313" key="2">
    <source>
        <dbReference type="Proteomes" id="UP000314294"/>
    </source>
</evidence>
<dbReference type="Proteomes" id="UP000314294">
    <property type="component" value="Unassembled WGS sequence"/>
</dbReference>
<reference evidence="1 2" key="1">
    <citation type="submission" date="2019-03" db="EMBL/GenBank/DDBJ databases">
        <title>First draft genome of Liparis tanakae, snailfish: a comprehensive survey of snailfish specific genes.</title>
        <authorList>
            <person name="Kim W."/>
            <person name="Song I."/>
            <person name="Jeong J.-H."/>
            <person name="Kim D."/>
            <person name="Kim S."/>
            <person name="Ryu S."/>
            <person name="Song J.Y."/>
            <person name="Lee S.K."/>
        </authorList>
    </citation>
    <scope>NUCLEOTIDE SEQUENCE [LARGE SCALE GENOMIC DNA]</scope>
    <source>
        <tissue evidence="1">Muscle</tissue>
    </source>
</reference>
<proteinExistence type="predicted"/>
<keyword evidence="2" id="KW-1185">Reference proteome</keyword>
<organism evidence="1 2">
    <name type="scientific">Liparis tanakae</name>
    <name type="common">Tanaka's snailfish</name>
    <dbReference type="NCBI Taxonomy" id="230148"/>
    <lineage>
        <taxon>Eukaryota</taxon>
        <taxon>Metazoa</taxon>
        <taxon>Chordata</taxon>
        <taxon>Craniata</taxon>
        <taxon>Vertebrata</taxon>
        <taxon>Euteleostomi</taxon>
        <taxon>Actinopterygii</taxon>
        <taxon>Neopterygii</taxon>
        <taxon>Teleostei</taxon>
        <taxon>Neoteleostei</taxon>
        <taxon>Acanthomorphata</taxon>
        <taxon>Eupercaria</taxon>
        <taxon>Perciformes</taxon>
        <taxon>Cottioidei</taxon>
        <taxon>Cottales</taxon>
        <taxon>Liparidae</taxon>
        <taxon>Liparis</taxon>
    </lineage>
</organism>
<sequence>MTPRLGIRRSEDLILVCSSFVTRGNGGHWRCDAGSMETEVTQVMRTYSPPAMLLVCLVSIMDEFVLSRVSALFPHAEASVMKASVSGGRASAARG</sequence>
<evidence type="ECO:0000313" key="1">
    <source>
        <dbReference type="EMBL" id="TNN32785.1"/>
    </source>
</evidence>
<gene>
    <name evidence="1" type="ORF">EYF80_057050</name>
</gene>
<accession>A0A4Z2EV94</accession>
<dbReference type="AlphaFoldDB" id="A0A4Z2EV94"/>
<protein>
    <submittedName>
        <fullName evidence="1">Uncharacterized protein</fullName>
    </submittedName>
</protein>
<comment type="caution">
    <text evidence="1">The sequence shown here is derived from an EMBL/GenBank/DDBJ whole genome shotgun (WGS) entry which is preliminary data.</text>
</comment>